<evidence type="ECO:0000256" key="1">
    <source>
        <dbReference type="SAM" id="MobiDB-lite"/>
    </source>
</evidence>
<dbReference type="RefSeq" id="XP_037159674.1">
    <property type="nucleotide sequence ID" value="XM_037313402.1"/>
</dbReference>
<dbReference type="Proteomes" id="UP000578531">
    <property type="component" value="Unassembled WGS sequence"/>
</dbReference>
<dbReference type="OrthoDB" id="5393725at2759"/>
<organism evidence="3 4">
    <name type="scientific">Letharia columbiana</name>
    <dbReference type="NCBI Taxonomy" id="112416"/>
    <lineage>
        <taxon>Eukaryota</taxon>
        <taxon>Fungi</taxon>
        <taxon>Dikarya</taxon>
        <taxon>Ascomycota</taxon>
        <taxon>Pezizomycotina</taxon>
        <taxon>Lecanoromycetes</taxon>
        <taxon>OSLEUM clade</taxon>
        <taxon>Lecanoromycetidae</taxon>
        <taxon>Lecanorales</taxon>
        <taxon>Lecanorineae</taxon>
        <taxon>Parmeliaceae</taxon>
        <taxon>Letharia</taxon>
    </lineage>
</organism>
<keyword evidence="2" id="KW-0472">Membrane</keyword>
<sequence>MNTVNAPQQDNWDNNIYLVSTTRVLMALGLTFLIRSVYQLFQRMRSAGANAGAAEAGAEDAIGIDVEALALGALGDAAALSSEPVGDINETLEITLPPPIYSPQPRSPRRPVSARRQD</sequence>
<name>A0A8H6FJ85_9LECA</name>
<feature type="compositionally biased region" description="Basic residues" evidence="1">
    <location>
        <begin position="107"/>
        <end position="118"/>
    </location>
</feature>
<feature type="region of interest" description="Disordered" evidence="1">
    <location>
        <begin position="94"/>
        <end position="118"/>
    </location>
</feature>
<dbReference type="AlphaFoldDB" id="A0A8H6FJ85"/>
<evidence type="ECO:0000313" key="4">
    <source>
        <dbReference type="Proteomes" id="UP000578531"/>
    </source>
</evidence>
<feature type="compositionally biased region" description="Pro residues" evidence="1">
    <location>
        <begin position="96"/>
        <end position="106"/>
    </location>
</feature>
<keyword evidence="2" id="KW-0812">Transmembrane</keyword>
<dbReference type="EMBL" id="JACCJC010000072">
    <property type="protein sequence ID" value="KAF6229482.1"/>
    <property type="molecule type" value="Genomic_DNA"/>
</dbReference>
<proteinExistence type="predicted"/>
<accession>A0A8H6FJ85</accession>
<feature type="transmembrane region" description="Helical" evidence="2">
    <location>
        <begin position="16"/>
        <end position="38"/>
    </location>
</feature>
<keyword evidence="4" id="KW-1185">Reference proteome</keyword>
<gene>
    <name evidence="3" type="ORF">HO173_011522</name>
</gene>
<keyword evidence="2" id="KW-1133">Transmembrane helix</keyword>
<evidence type="ECO:0000313" key="3">
    <source>
        <dbReference type="EMBL" id="KAF6229482.1"/>
    </source>
</evidence>
<reference evidence="3 4" key="1">
    <citation type="journal article" date="2020" name="Genomics">
        <title>Complete, high-quality genomes from long-read metagenomic sequencing of two wolf lichen thalli reveals enigmatic genome architecture.</title>
        <authorList>
            <person name="McKenzie S.K."/>
            <person name="Walston R.F."/>
            <person name="Allen J.L."/>
        </authorList>
    </citation>
    <scope>NUCLEOTIDE SEQUENCE [LARGE SCALE GENOMIC DNA]</scope>
    <source>
        <strain evidence="3">WasteWater2</strain>
    </source>
</reference>
<dbReference type="GeneID" id="59293164"/>
<comment type="caution">
    <text evidence="3">The sequence shown here is derived from an EMBL/GenBank/DDBJ whole genome shotgun (WGS) entry which is preliminary data.</text>
</comment>
<protein>
    <submittedName>
        <fullName evidence="3">Uncharacterized protein</fullName>
    </submittedName>
</protein>
<evidence type="ECO:0000256" key="2">
    <source>
        <dbReference type="SAM" id="Phobius"/>
    </source>
</evidence>